<dbReference type="EMBL" id="SLUO01000017">
    <property type="protein sequence ID" value="TCL54985.1"/>
    <property type="molecule type" value="Genomic_DNA"/>
</dbReference>
<dbReference type="GO" id="GO:0016787">
    <property type="term" value="F:hydrolase activity"/>
    <property type="evidence" value="ECO:0007669"/>
    <property type="project" value="UniProtKB-KW"/>
</dbReference>
<accession>A0A4R1QRJ2</accession>
<dbReference type="Gene3D" id="3.40.50.1820">
    <property type="entry name" value="alpha/beta hydrolase"/>
    <property type="match status" value="1"/>
</dbReference>
<dbReference type="SUPFAM" id="SSF53474">
    <property type="entry name" value="alpha/beta-Hydrolases"/>
    <property type="match status" value="1"/>
</dbReference>
<organism evidence="3 4">
    <name type="scientific">Kineothrix alysoides</name>
    <dbReference type="NCBI Taxonomy" id="1469948"/>
    <lineage>
        <taxon>Bacteria</taxon>
        <taxon>Bacillati</taxon>
        <taxon>Bacillota</taxon>
        <taxon>Clostridia</taxon>
        <taxon>Lachnospirales</taxon>
        <taxon>Lachnospiraceae</taxon>
        <taxon>Kineothrix</taxon>
    </lineage>
</organism>
<dbReference type="GO" id="GO:0016020">
    <property type="term" value="C:membrane"/>
    <property type="evidence" value="ECO:0007669"/>
    <property type="project" value="TreeGrafter"/>
</dbReference>
<evidence type="ECO:0000259" key="2">
    <source>
        <dbReference type="Pfam" id="PF00561"/>
    </source>
</evidence>
<proteinExistence type="predicted"/>
<keyword evidence="4" id="KW-1185">Reference proteome</keyword>
<dbReference type="Pfam" id="PF00561">
    <property type="entry name" value="Abhydrolase_1"/>
    <property type="match status" value="1"/>
</dbReference>
<dbReference type="Proteomes" id="UP000295718">
    <property type="component" value="Unassembled WGS sequence"/>
</dbReference>
<protein>
    <submittedName>
        <fullName evidence="3">Pimeloyl-ACP methyl ester carboxylesterase</fullName>
    </submittedName>
</protein>
<evidence type="ECO:0000256" key="1">
    <source>
        <dbReference type="ARBA" id="ARBA00022801"/>
    </source>
</evidence>
<dbReference type="STRING" id="1469948.GCA_000732725_03937"/>
<dbReference type="RefSeq" id="WP_031392557.1">
    <property type="nucleotide sequence ID" value="NZ_JPNB01000003.1"/>
</dbReference>
<sequence>MKIYRSKKAGKQIHDTYNELLNMWNVDKEEQDIAGTYGSTHIITCGDKGKSPLVLFHGVGDNSALMWLYNAQALSRHFHIIAIDTIGGSGKSRPNENYNKEFDDAKWIDEVLSELALDKICIAGVSHGAFLAQYYALHRPERTEKILCMAGSVPVGNSSPMKTMMKIFLPEALFPTKQNTIRLLKKLSGENSNVFTESPIILEHYRALLKGFNNMAMAYHKVEPFSDEQVASIRDKTLYLVGDEDPFAKLGGKNALIRYRMNAKFYPEAGHGINHEISDKINNEIIHYFSS</sequence>
<keyword evidence="1" id="KW-0378">Hydrolase</keyword>
<evidence type="ECO:0000313" key="3">
    <source>
        <dbReference type="EMBL" id="TCL54985.1"/>
    </source>
</evidence>
<dbReference type="InterPro" id="IPR000073">
    <property type="entry name" value="AB_hydrolase_1"/>
</dbReference>
<dbReference type="AlphaFoldDB" id="A0A4R1QRJ2"/>
<feature type="domain" description="AB hydrolase-1" evidence="2">
    <location>
        <begin position="52"/>
        <end position="162"/>
    </location>
</feature>
<comment type="caution">
    <text evidence="3">The sequence shown here is derived from an EMBL/GenBank/DDBJ whole genome shotgun (WGS) entry which is preliminary data.</text>
</comment>
<dbReference type="PRINTS" id="PR00111">
    <property type="entry name" value="ABHYDROLASE"/>
</dbReference>
<reference evidence="3 4" key="1">
    <citation type="submission" date="2019-03" db="EMBL/GenBank/DDBJ databases">
        <title>Genomic Encyclopedia of Type Strains, Phase IV (KMG-IV): sequencing the most valuable type-strain genomes for metagenomic binning, comparative biology and taxonomic classification.</title>
        <authorList>
            <person name="Goeker M."/>
        </authorList>
    </citation>
    <scope>NUCLEOTIDE SEQUENCE [LARGE SCALE GENOMIC DNA]</scope>
    <source>
        <strain evidence="3 4">DSM 100556</strain>
    </source>
</reference>
<dbReference type="InterPro" id="IPR029058">
    <property type="entry name" value="AB_hydrolase_fold"/>
</dbReference>
<dbReference type="InterPro" id="IPR050266">
    <property type="entry name" value="AB_hydrolase_sf"/>
</dbReference>
<dbReference type="PANTHER" id="PTHR43798:SF31">
    <property type="entry name" value="AB HYDROLASE SUPERFAMILY PROTEIN YCLE"/>
    <property type="match status" value="1"/>
</dbReference>
<dbReference type="OrthoDB" id="5513277at2"/>
<evidence type="ECO:0000313" key="4">
    <source>
        <dbReference type="Proteomes" id="UP000295718"/>
    </source>
</evidence>
<dbReference type="PANTHER" id="PTHR43798">
    <property type="entry name" value="MONOACYLGLYCEROL LIPASE"/>
    <property type="match status" value="1"/>
</dbReference>
<name>A0A4R1QRJ2_9FIRM</name>
<gene>
    <name evidence="3" type="ORF">EDD76_11720</name>
</gene>